<keyword evidence="2" id="KW-0238">DNA-binding</keyword>
<dbReference type="EMBL" id="CP020715">
    <property type="protein sequence ID" value="ARJ06698.1"/>
    <property type="molecule type" value="Genomic_DNA"/>
</dbReference>
<dbReference type="PRINTS" id="PR00036">
    <property type="entry name" value="HTHLACI"/>
</dbReference>
<dbReference type="Pfam" id="PF00356">
    <property type="entry name" value="LacI"/>
    <property type="match status" value="1"/>
</dbReference>
<protein>
    <recommendedName>
        <fullName evidence="4">HTH lacI-type domain-containing protein</fullName>
    </recommendedName>
</protein>
<dbReference type="PANTHER" id="PTHR30146:SF109">
    <property type="entry name" value="HTH-TYPE TRANSCRIPTIONAL REGULATOR GALS"/>
    <property type="match status" value="1"/>
</dbReference>
<evidence type="ECO:0000256" key="2">
    <source>
        <dbReference type="ARBA" id="ARBA00023125"/>
    </source>
</evidence>
<evidence type="ECO:0000256" key="3">
    <source>
        <dbReference type="ARBA" id="ARBA00023163"/>
    </source>
</evidence>
<evidence type="ECO:0000313" key="5">
    <source>
        <dbReference type="EMBL" id="ARJ06698.1"/>
    </source>
</evidence>
<gene>
    <name evidence="5" type="ORF">B5808_16815</name>
</gene>
<name>A0A1X9LQU9_9MICO</name>
<feature type="domain" description="HTH lacI-type" evidence="4">
    <location>
        <begin position="10"/>
        <end position="64"/>
    </location>
</feature>
<dbReference type="Proteomes" id="UP000192775">
    <property type="component" value="Chromosome"/>
</dbReference>
<organism evidence="5 6">
    <name type="scientific">Cnuibacter physcomitrellae</name>
    <dbReference type="NCBI Taxonomy" id="1619308"/>
    <lineage>
        <taxon>Bacteria</taxon>
        <taxon>Bacillati</taxon>
        <taxon>Actinomycetota</taxon>
        <taxon>Actinomycetes</taxon>
        <taxon>Micrococcales</taxon>
        <taxon>Microbacteriaceae</taxon>
        <taxon>Cnuibacter</taxon>
    </lineage>
</organism>
<dbReference type="Gene3D" id="1.10.260.40">
    <property type="entry name" value="lambda repressor-like DNA-binding domains"/>
    <property type="match status" value="1"/>
</dbReference>
<dbReference type="STRING" id="1619308.B5808_16815"/>
<dbReference type="InterPro" id="IPR001761">
    <property type="entry name" value="Peripla_BP/Lac1_sug-bd_dom"/>
</dbReference>
<reference evidence="5 6" key="1">
    <citation type="submission" date="2017-04" db="EMBL/GenBank/DDBJ databases">
        <authorList>
            <person name="Afonso C.L."/>
            <person name="Miller P.J."/>
            <person name="Scott M.A."/>
            <person name="Spackman E."/>
            <person name="Goraichik I."/>
            <person name="Dimitrov K.M."/>
            <person name="Suarez D.L."/>
            <person name="Swayne D.E."/>
        </authorList>
    </citation>
    <scope>NUCLEOTIDE SEQUENCE [LARGE SCALE GENOMIC DNA]</scope>
    <source>
        <strain evidence="6">XA(T)</strain>
    </source>
</reference>
<dbReference type="InterPro" id="IPR028082">
    <property type="entry name" value="Peripla_BP_I"/>
</dbReference>
<proteinExistence type="predicted"/>
<dbReference type="KEGG" id="cphy:B5808_16815"/>
<keyword evidence="6" id="KW-1185">Reference proteome</keyword>
<dbReference type="RefSeq" id="WP_085020836.1">
    <property type="nucleotide sequence ID" value="NZ_BMHD01000001.1"/>
</dbReference>
<keyword evidence="1" id="KW-0805">Transcription regulation</keyword>
<sequence>MSGPTTRTRATMSDVAAAAGVSLKTVSRVVNQDGYVSAETLATVQEAIQRLGFRRNEFARQLRQGTTATIGLIMEDVADPFYSVLTRAVEDVALAHNYLLLSASSNEDASRSRQIVESFSSRGADGIILAPAQGTDPAFLAAEIAAGCSIVFVDRIVPGIEADTVLADNAGGSCEGVTHLIAHGHRRIAFFGDDASVFTAGERLSGYRLALADAGIAFDDDLVMLAAPTRDDLEDGIDRILDLEDPPTAIFAGNNRWSVRLLRHLKSRGEIATRGFVGFDDFELSDVLEPGVTVIAQDPATMGQLSADLLLRRVGGDRRAFEQVRLSPRLVVRGSGELPGPHA</sequence>
<dbReference type="CDD" id="cd01392">
    <property type="entry name" value="HTH_LacI"/>
    <property type="match status" value="1"/>
</dbReference>
<dbReference type="InterPro" id="IPR000843">
    <property type="entry name" value="HTH_LacI"/>
</dbReference>
<dbReference type="Gene3D" id="3.40.50.2300">
    <property type="match status" value="2"/>
</dbReference>
<evidence type="ECO:0000259" key="4">
    <source>
        <dbReference type="PROSITE" id="PS50932"/>
    </source>
</evidence>
<evidence type="ECO:0000313" key="6">
    <source>
        <dbReference type="Proteomes" id="UP000192775"/>
    </source>
</evidence>
<dbReference type="SUPFAM" id="SSF53822">
    <property type="entry name" value="Periplasmic binding protein-like I"/>
    <property type="match status" value="1"/>
</dbReference>
<accession>A0A1X9LQU9</accession>
<dbReference type="CDD" id="cd06267">
    <property type="entry name" value="PBP1_LacI_sugar_binding-like"/>
    <property type="match status" value="1"/>
</dbReference>
<dbReference type="InterPro" id="IPR010982">
    <property type="entry name" value="Lambda_DNA-bd_dom_sf"/>
</dbReference>
<dbReference type="SUPFAM" id="SSF47413">
    <property type="entry name" value="lambda repressor-like DNA-binding domains"/>
    <property type="match status" value="1"/>
</dbReference>
<keyword evidence="3" id="KW-0804">Transcription</keyword>
<dbReference type="PANTHER" id="PTHR30146">
    <property type="entry name" value="LACI-RELATED TRANSCRIPTIONAL REPRESSOR"/>
    <property type="match status" value="1"/>
</dbReference>
<dbReference type="AlphaFoldDB" id="A0A1X9LQU9"/>
<dbReference type="PROSITE" id="PS00356">
    <property type="entry name" value="HTH_LACI_1"/>
    <property type="match status" value="1"/>
</dbReference>
<dbReference type="GO" id="GO:0000976">
    <property type="term" value="F:transcription cis-regulatory region binding"/>
    <property type="evidence" value="ECO:0007669"/>
    <property type="project" value="TreeGrafter"/>
</dbReference>
<evidence type="ECO:0000256" key="1">
    <source>
        <dbReference type="ARBA" id="ARBA00023015"/>
    </source>
</evidence>
<dbReference type="GO" id="GO:0003700">
    <property type="term" value="F:DNA-binding transcription factor activity"/>
    <property type="evidence" value="ECO:0007669"/>
    <property type="project" value="TreeGrafter"/>
</dbReference>
<dbReference type="PROSITE" id="PS50932">
    <property type="entry name" value="HTH_LACI_2"/>
    <property type="match status" value="1"/>
</dbReference>
<dbReference type="Pfam" id="PF00532">
    <property type="entry name" value="Peripla_BP_1"/>
    <property type="match status" value="1"/>
</dbReference>
<dbReference type="SMART" id="SM00354">
    <property type="entry name" value="HTH_LACI"/>
    <property type="match status" value="1"/>
</dbReference>